<accession>A0A917GY41</accession>
<dbReference type="EMBL" id="BMFR01000001">
    <property type="protein sequence ID" value="GGG61048.1"/>
    <property type="molecule type" value="Genomic_DNA"/>
</dbReference>
<sequence>MNVALYNQLIEQYSFITEPLWELYGSYNGYSGLPLIGTILLGLIVSTYPSQITYHLGSITYIANQMAHKSNWWIIVISFFIGKVAGVYLIVSLHFWVEKDWVEKFFEGIRNLSGPLYFLLGILLLLSMVRNNGKTNHLSFYKGLLISFCLSLIIDPVALSILNMFIPWISSQNLFLGVVIPFVYVLAAFIPIWIFCILGYGFNLDIFLKKHSIKKHIYIFFGFALIVLAFNQFFLYWM</sequence>
<gene>
    <name evidence="2" type="ORF">GCM10011398_00370</name>
</gene>
<feature type="transmembrane region" description="Helical" evidence="1">
    <location>
        <begin position="216"/>
        <end position="237"/>
    </location>
</feature>
<evidence type="ECO:0000256" key="1">
    <source>
        <dbReference type="SAM" id="Phobius"/>
    </source>
</evidence>
<dbReference type="AlphaFoldDB" id="A0A917GY41"/>
<evidence type="ECO:0000313" key="2">
    <source>
        <dbReference type="EMBL" id="GGG61048.1"/>
    </source>
</evidence>
<evidence type="ECO:0000313" key="3">
    <source>
        <dbReference type="Proteomes" id="UP000622860"/>
    </source>
</evidence>
<comment type="caution">
    <text evidence="2">The sequence shown here is derived from an EMBL/GenBank/DDBJ whole genome shotgun (WGS) entry which is preliminary data.</text>
</comment>
<dbReference type="RefSeq" id="WP_188453335.1">
    <property type="nucleotide sequence ID" value="NZ_BMFR01000001.1"/>
</dbReference>
<feature type="transmembrane region" description="Helical" evidence="1">
    <location>
        <begin position="175"/>
        <end position="204"/>
    </location>
</feature>
<feature type="transmembrane region" description="Helical" evidence="1">
    <location>
        <begin position="145"/>
        <end position="169"/>
    </location>
</feature>
<feature type="transmembrane region" description="Helical" evidence="1">
    <location>
        <begin position="30"/>
        <end position="50"/>
    </location>
</feature>
<protein>
    <submittedName>
        <fullName evidence="2">Uncharacterized protein</fullName>
    </submittedName>
</protein>
<keyword evidence="1" id="KW-0472">Membrane</keyword>
<organism evidence="2 3">
    <name type="scientific">Virgibacillus oceani</name>
    <dbReference type="NCBI Taxonomy" id="1479511"/>
    <lineage>
        <taxon>Bacteria</taxon>
        <taxon>Bacillati</taxon>
        <taxon>Bacillota</taxon>
        <taxon>Bacilli</taxon>
        <taxon>Bacillales</taxon>
        <taxon>Bacillaceae</taxon>
        <taxon>Virgibacillus</taxon>
    </lineage>
</organism>
<feature type="transmembrane region" description="Helical" evidence="1">
    <location>
        <begin position="116"/>
        <end position="133"/>
    </location>
</feature>
<reference evidence="2" key="1">
    <citation type="journal article" date="2014" name="Int. J. Syst. Evol. Microbiol.">
        <title>Complete genome sequence of Corynebacterium casei LMG S-19264T (=DSM 44701T), isolated from a smear-ripened cheese.</title>
        <authorList>
            <consortium name="US DOE Joint Genome Institute (JGI-PGF)"/>
            <person name="Walter F."/>
            <person name="Albersmeier A."/>
            <person name="Kalinowski J."/>
            <person name="Ruckert C."/>
        </authorList>
    </citation>
    <scope>NUCLEOTIDE SEQUENCE</scope>
    <source>
        <strain evidence="2">CGMCC 1.12754</strain>
    </source>
</reference>
<proteinExistence type="predicted"/>
<keyword evidence="3" id="KW-1185">Reference proteome</keyword>
<feature type="transmembrane region" description="Helical" evidence="1">
    <location>
        <begin position="71"/>
        <end position="96"/>
    </location>
</feature>
<name>A0A917GY41_9BACI</name>
<dbReference type="Proteomes" id="UP000622860">
    <property type="component" value="Unassembled WGS sequence"/>
</dbReference>
<reference evidence="2" key="2">
    <citation type="submission" date="2020-09" db="EMBL/GenBank/DDBJ databases">
        <authorList>
            <person name="Sun Q."/>
            <person name="Zhou Y."/>
        </authorList>
    </citation>
    <scope>NUCLEOTIDE SEQUENCE</scope>
    <source>
        <strain evidence="2">CGMCC 1.12754</strain>
    </source>
</reference>
<keyword evidence="1" id="KW-0812">Transmembrane</keyword>
<keyword evidence="1" id="KW-1133">Transmembrane helix</keyword>